<feature type="domain" description="ABC transporter" evidence="8">
    <location>
        <begin position="492"/>
        <end position="699"/>
    </location>
</feature>
<keyword evidence="2 7" id="KW-0812">Transmembrane</keyword>
<dbReference type="CDD" id="cd02419">
    <property type="entry name" value="Peptidase_C39C"/>
    <property type="match status" value="1"/>
</dbReference>
<accession>A0A743Z3V2</accession>
<dbReference type="Pfam" id="PF00664">
    <property type="entry name" value="ABC_membrane"/>
    <property type="match status" value="1"/>
</dbReference>
<feature type="transmembrane region" description="Helical" evidence="7">
    <location>
        <begin position="317"/>
        <end position="337"/>
    </location>
</feature>
<dbReference type="Gene3D" id="3.90.70.10">
    <property type="entry name" value="Cysteine proteinases"/>
    <property type="match status" value="1"/>
</dbReference>
<dbReference type="PROSITE" id="PS50929">
    <property type="entry name" value="ABC_TM1F"/>
    <property type="match status" value="1"/>
</dbReference>
<dbReference type="InterPro" id="IPR003439">
    <property type="entry name" value="ABC_transporter-like_ATP-bd"/>
</dbReference>
<dbReference type="EMBL" id="DAAUOA010000069">
    <property type="protein sequence ID" value="HAF2207218.1"/>
    <property type="molecule type" value="Genomic_DNA"/>
</dbReference>
<feature type="domain" description="ABC transmembrane type-1" evidence="9">
    <location>
        <begin position="179"/>
        <end position="458"/>
    </location>
</feature>
<dbReference type="Gene3D" id="1.20.1560.10">
    <property type="entry name" value="ABC transporter type 1, transmembrane domain"/>
    <property type="match status" value="1"/>
</dbReference>
<evidence type="ECO:0000256" key="7">
    <source>
        <dbReference type="SAM" id="Phobius"/>
    </source>
</evidence>
<dbReference type="CDD" id="cd18567">
    <property type="entry name" value="ABC_6TM_CvaB_RaxB_like"/>
    <property type="match status" value="1"/>
</dbReference>
<dbReference type="InterPro" id="IPR036640">
    <property type="entry name" value="ABC1_TM_sf"/>
</dbReference>
<evidence type="ECO:0000256" key="1">
    <source>
        <dbReference type="ARBA" id="ARBA00004651"/>
    </source>
</evidence>
<keyword evidence="3" id="KW-0547">Nucleotide-binding</keyword>
<dbReference type="PROSITE" id="PS00211">
    <property type="entry name" value="ABC_TRANSPORTER_1"/>
    <property type="match status" value="1"/>
</dbReference>
<reference evidence="11" key="1">
    <citation type="journal article" date="2018" name="Genome Biol.">
        <title>SKESA: strategic k-mer extension for scrupulous assemblies.</title>
        <authorList>
            <person name="Souvorov A."/>
            <person name="Agarwala R."/>
            <person name="Lipman D.J."/>
        </authorList>
    </citation>
    <scope>NUCLEOTIDE SEQUENCE</scope>
    <source>
        <strain evidence="11">MA.CK_01/00000941</strain>
    </source>
</reference>
<evidence type="ECO:0000256" key="3">
    <source>
        <dbReference type="ARBA" id="ARBA00022741"/>
    </source>
</evidence>
<dbReference type="InterPro" id="IPR017871">
    <property type="entry name" value="ABC_transporter-like_CS"/>
</dbReference>
<organism evidence="11">
    <name type="scientific">Salmonella enterica</name>
    <name type="common">Salmonella choleraesuis</name>
    <dbReference type="NCBI Taxonomy" id="28901"/>
    <lineage>
        <taxon>Bacteria</taxon>
        <taxon>Pseudomonadati</taxon>
        <taxon>Pseudomonadota</taxon>
        <taxon>Gammaproteobacteria</taxon>
        <taxon>Enterobacterales</taxon>
        <taxon>Enterobacteriaceae</taxon>
        <taxon>Salmonella</taxon>
    </lineage>
</organism>
<evidence type="ECO:0000256" key="6">
    <source>
        <dbReference type="ARBA" id="ARBA00023136"/>
    </source>
</evidence>
<evidence type="ECO:0000313" key="11">
    <source>
        <dbReference type="EMBL" id="HAF2207218.1"/>
    </source>
</evidence>
<keyword evidence="5 7" id="KW-1133">Transmembrane helix</keyword>
<dbReference type="GO" id="GO:0006508">
    <property type="term" value="P:proteolysis"/>
    <property type="evidence" value="ECO:0007669"/>
    <property type="project" value="InterPro"/>
</dbReference>
<feature type="domain" description="Peptidase C39" evidence="10">
    <location>
        <begin position="26"/>
        <end position="145"/>
    </location>
</feature>
<dbReference type="SUPFAM" id="SSF52540">
    <property type="entry name" value="P-loop containing nucleoside triphosphate hydrolases"/>
    <property type="match status" value="1"/>
</dbReference>
<evidence type="ECO:0000259" key="8">
    <source>
        <dbReference type="PROSITE" id="PS50893"/>
    </source>
</evidence>
<dbReference type="SUPFAM" id="SSF90123">
    <property type="entry name" value="ABC transporter transmembrane region"/>
    <property type="match status" value="1"/>
</dbReference>
<dbReference type="GO" id="GO:0140359">
    <property type="term" value="F:ABC-type transporter activity"/>
    <property type="evidence" value="ECO:0007669"/>
    <property type="project" value="InterPro"/>
</dbReference>
<dbReference type="InterPro" id="IPR039421">
    <property type="entry name" value="Type_1_exporter"/>
</dbReference>
<dbReference type="Pfam" id="PF00005">
    <property type="entry name" value="ABC_tran"/>
    <property type="match status" value="1"/>
</dbReference>
<comment type="caution">
    <text evidence="11">The sequence shown here is derived from an EMBL/GenBank/DDBJ whole genome shotgun (WGS) entry which is preliminary data.</text>
</comment>
<name>A0A743Z3V2_SALER</name>
<gene>
    <name evidence="11" type="ORF">G8N85_005345</name>
</gene>
<proteinExistence type="predicted"/>
<evidence type="ECO:0000259" key="9">
    <source>
        <dbReference type="PROSITE" id="PS50929"/>
    </source>
</evidence>
<dbReference type="AlphaFoldDB" id="A0A743Z3V2"/>
<dbReference type="InterPro" id="IPR011527">
    <property type="entry name" value="ABC1_TM_dom"/>
</dbReference>
<dbReference type="Pfam" id="PF03412">
    <property type="entry name" value="Peptidase_C39"/>
    <property type="match status" value="1"/>
</dbReference>
<feature type="transmembrane region" description="Helical" evidence="7">
    <location>
        <begin position="212"/>
        <end position="230"/>
    </location>
</feature>
<evidence type="ECO:0000259" key="10">
    <source>
        <dbReference type="PROSITE" id="PS50990"/>
    </source>
</evidence>
<evidence type="ECO:0000256" key="5">
    <source>
        <dbReference type="ARBA" id="ARBA00022989"/>
    </source>
</evidence>
<dbReference type="GO" id="GO:0034040">
    <property type="term" value="F:ATPase-coupled lipid transmembrane transporter activity"/>
    <property type="evidence" value="ECO:0007669"/>
    <property type="project" value="TreeGrafter"/>
</dbReference>
<dbReference type="PANTHER" id="PTHR24221">
    <property type="entry name" value="ATP-BINDING CASSETTE SUB-FAMILY B"/>
    <property type="match status" value="1"/>
</dbReference>
<keyword evidence="4" id="KW-0067">ATP-binding</keyword>
<dbReference type="PANTHER" id="PTHR24221:SF606">
    <property type="entry name" value="COLICIN V SECRETION-PROCESSING ATP-BINDING PROTEIN"/>
    <property type="match status" value="1"/>
</dbReference>
<comment type="subcellular location">
    <subcellularLocation>
        <location evidence="1">Cell membrane</location>
        <topology evidence="1">Multi-pass membrane protein</topology>
    </subcellularLocation>
</comment>
<evidence type="ECO:0000256" key="2">
    <source>
        <dbReference type="ARBA" id="ARBA00022692"/>
    </source>
</evidence>
<sequence>MNNEALKKYVDRLGMYLFKRVPIIHQTESSECGLACLAMVFGHYGKNIDLISLRQQFNLSSRGSTLASIRTIAMQTGMTTRALSLELDEINMLRRPCILHWNFNHFVVLVGVKRNGFILHDPARGRITVSKAEASKCFTGIALELWPGSSFRSERVKKRLNLVTLINSVHGIKGALLKIFALSLVVEAIGLILPIGTQLVMDHALPASDRGLLSLICIGLMFFILLRATVSTSRAWISLIMGTLINVQWQSGLFSHLLRLPLSYFERRKLGDIQSRFASLNTLRTTFTTSIVGAIMDGIMVGGLLIMMVLYGKGLTWVVLGFTLVYIAIRFFTYPYYRQLSEEQLIREARVSSYFMETLYGIIAVKMQGMADRRHTHWLNLQTDAINTGIRVTKMDLFFGGLNTFVSACEQTAILWLGISLIMDNEMTIGMFIAFGAYRAQFSDRISTLVGFLLQLRMTSLHNERISDIALNEQESVKPDIPVPEKIMPVSLEAKSLTYRYDKQSVPVFSELNLTISPGESVAITGPSGSGKTTLMKVLCGLFAPDSGVVLINGTDIQQTGVNNYRKITGCVMQEDRLFSGTIRENICGFSEDIDESWMAECAKASFIHDTIMSMPMGYDTLAGELGEGLSGGQKQRLFIARALYRKPCILFMDEATSALDSESESYVNSAIKRLNITRIIIAHRESTIQSVDRIFRLS</sequence>
<protein>
    <submittedName>
        <fullName evidence="11">Peptidase domain-containing ABC transporter</fullName>
    </submittedName>
</protein>
<reference evidence="11" key="2">
    <citation type="submission" date="2020-02" db="EMBL/GenBank/DDBJ databases">
        <authorList>
            <consortium name="NCBI Pathogen Detection Project"/>
        </authorList>
    </citation>
    <scope>NUCLEOTIDE SEQUENCE</scope>
    <source>
        <strain evidence="11">MA.CK_01/00000941</strain>
    </source>
</reference>
<dbReference type="GO" id="GO:0005524">
    <property type="term" value="F:ATP binding"/>
    <property type="evidence" value="ECO:0007669"/>
    <property type="project" value="UniProtKB-KW"/>
</dbReference>
<feature type="transmembrane region" description="Helical" evidence="7">
    <location>
        <begin position="175"/>
        <end position="200"/>
    </location>
</feature>
<dbReference type="InterPro" id="IPR027417">
    <property type="entry name" value="P-loop_NTPase"/>
</dbReference>
<dbReference type="PROSITE" id="PS50990">
    <property type="entry name" value="PEPTIDASE_C39"/>
    <property type="match status" value="1"/>
</dbReference>
<keyword evidence="6 7" id="KW-0472">Membrane</keyword>
<evidence type="ECO:0000256" key="4">
    <source>
        <dbReference type="ARBA" id="ARBA00022840"/>
    </source>
</evidence>
<dbReference type="InterPro" id="IPR005074">
    <property type="entry name" value="Peptidase_C39"/>
</dbReference>
<dbReference type="GO" id="GO:0008234">
    <property type="term" value="F:cysteine-type peptidase activity"/>
    <property type="evidence" value="ECO:0007669"/>
    <property type="project" value="InterPro"/>
</dbReference>
<dbReference type="GO" id="GO:0016887">
    <property type="term" value="F:ATP hydrolysis activity"/>
    <property type="evidence" value="ECO:0007669"/>
    <property type="project" value="InterPro"/>
</dbReference>
<feature type="transmembrane region" description="Helical" evidence="7">
    <location>
        <begin position="291"/>
        <end position="311"/>
    </location>
</feature>
<dbReference type="Gene3D" id="3.40.50.300">
    <property type="entry name" value="P-loop containing nucleotide triphosphate hydrolases"/>
    <property type="match status" value="1"/>
</dbReference>
<dbReference type="GO" id="GO:0005886">
    <property type="term" value="C:plasma membrane"/>
    <property type="evidence" value="ECO:0007669"/>
    <property type="project" value="UniProtKB-SubCell"/>
</dbReference>
<dbReference type="PROSITE" id="PS50893">
    <property type="entry name" value="ABC_TRANSPORTER_2"/>
    <property type="match status" value="1"/>
</dbReference>
<dbReference type="InterPro" id="IPR003593">
    <property type="entry name" value="AAA+_ATPase"/>
</dbReference>
<dbReference type="InterPro" id="IPR033838">
    <property type="entry name" value="CvaB_peptidase"/>
</dbReference>
<dbReference type="SMART" id="SM00382">
    <property type="entry name" value="AAA"/>
    <property type="match status" value="1"/>
</dbReference>